<feature type="transmembrane region" description="Helical" evidence="1">
    <location>
        <begin position="192"/>
        <end position="225"/>
    </location>
</feature>
<gene>
    <name evidence="2" type="ORF">ACFOX0_09955</name>
</gene>
<name>A0ABV8KJJ0_9ACTN</name>
<comment type="caution">
    <text evidence="2">The sequence shown here is derived from an EMBL/GenBank/DDBJ whole genome shotgun (WGS) entry which is preliminary data.</text>
</comment>
<feature type="transmembrane region" description="Helical" evidence="1">
    <location>
        <begin position="127"/>
        <end position="147"/>
    </location>
</feature>
<feature type="transmembrane region" description="Helical" evidence="1">
    <location>
        <begin position="159"/>
        <end position="180"/>
    </location>
</feature>
<evidence type="ECO:0000313" key="3">
    <source>
        <dbReference type="Proteomes" id="UP001595868"/>
    </source>
</evidence>
<organism evidence="2 3">
    <name type="scientific">Micromonospora zhanjiangensis</name>
    <dbReference type="NCBI Taxonomy" id="1522057"/>
    <lineage>
        <taxon>Bacteria</taxon>
        <taxon>Bacillati</taxon>
        <taxon>Actinomycetota</taxon>
        <taxon>Actinomycetes</taxon>
        <taxon>Micromonosporales</taxon>
        <taxon>Micromonosporaceae</taxon>
        <taxon>Micromonospora</taxon>
    </lineage>
</organism>
<reference evidence="3" key="1">
    <citation type="journal article" date="2019" name="Int. J. Syst. Evol. Microbiol.">
        <title>The Global Catalogue of Microorganisms (GCM) 10K type strain sequencing project: providing services to taxonomists for standard genome sequencing and annotation.</title>
        <authorList>
            <consortium name="The Broad Institute Genomics Platform"/>
            <consortium name="The Broad Institute Genome Sequencing Center for Infectious Disease"/>
            <person name="Wu L."/>
            <person name="Ma J."/>
        </authorList>
    </citation>
    <scope>NUCLEOTIDE SEQUENCE [LARGE SCALE GENOMIC DNA]</scope>
    <source>
        <strain evidence="3">2902at01</strain>
    </source>
</reference>
<sequence length="285" mass="28390">MTDSDGAARGPAPTGASRSALARPVRVIGRVGINLLPFFDESEPAKPATNASWAWSLRRFARAAVWLLPGYAALYIIVTFGGTSLATIATVGGSVRFFGLLLANWLGMLALLSLACLLATARSRQQATAGALIALFGTLLMPLSGVGVDATGYAGHARVLALVGGAVFSVGLLFSGLAVVRSEVFGPTDGTLLMIAAPMLGLGGLLLPVLRTVGALLVLAAGVGIAWKTGRLLPRPTPTLGGDAPARTAASAATAAVSSAATAAVAATTPKITPGVATGGTPAAP</sequence>
<feature type="transmembrane region" description="Helical" evidence="1">
    <location>
        <begin position="65"/>
        <end position="91"/>
    </location>
</feature>
<feature type="transmembrane region" description="Helical" evidence="1">
    <location>
        <begin position="97"/>
        <end position="120"/>
    </location>
</feature>
<evidence type="ECO:0000256" key="1">
    <source>
        <dbReference type="SAM" id="Phobius"/>
    </source>
</evidence>
<keyword evidence="1" id="KW-0812">Transmembrane</keyword>
<dbReference type="Proteomes" id="UP001595868">
    <property type="component" value="Unassembled WGS sequence"/>
</dbReference>
<dbReference type="EMBL" id="JBHSBN010000005">
    <property type="protein sequence ID" value="MFC4106257.1"/>
    <property type="molecule type" value="Genomic_DNA"/>
</dbReference>
<dbReference type="RefSeq" id="WP_377543873.1">
    <property type="nucleotide sequence ID" value="NZ_JBHSBN010000005.1"/>
</dbReference>
<keyword evidence="1" id="KW-1133">Transmembrane helix</keyword>
<accession>A0ABV8KJJ0</accession>
<protein>
    <submittedName>
        <fullName evidence="2">Uncharacterized protein</fullName>
    </submittedName>
</protein>
<keyword evidence="1" id="KW-0472">Membrane</keyword>
<keyword evidence="3" id="KW-1185">Reference proteome</keyword>
<evidence type="ECO:0000313" key="2">
    <source>
        <dbReference type="EMBL" id="MFC4106257.1"/>
    </source>
</evidence>
<proteinExistence type="predicted"/>